<dbReference type="SUPFAM" id="SSF53067">
    <property type="entry name" value="Actin-like ATPase domain"/>
    <property type="match status" value="1"/>
</dbReference>
<dbReference type="InterPro" id="IPR043129">
    <property type="entry name" value="ATPase_NBD"/>
</dbReference>
<proteinExistence type="inferred from homology"/>
<dbReference type="InterPro" id="IPR049874">
    <property type="entry name" value="ROK_cs"/>
</dbReference>
<comment type="similarity">
    <text evidence="1">Belongs to the ROK (NagC/XylR) family.</text>
</comment>
<sequence>MTAVLALDIGGTTFAAAVVDATGAVLARRETPVGPDPTATLGALVRELAVPDLTGAGIGSAGPLDPVRGTVSPVNIPAWRGFPLTSTVSDLLGGLPVTLAGDAQCMALGEWWRGARGGDTRVLLGVVVSTGVGGGLVVDGVPYLGPTGNAGHIGHMPAPALPGDAAAGAEPCPCGGTGCVETIASGTSMARWALARGWRPAPGGGRDARALAAAARAGDPIAAAAFDRAARAVAGALLSAAALFDVDRVVIGGGVAAAGEILLDPLRRAVAAGAGMGFLRRLTVEPTALGRDAGLYGAAALALNPPITLTREESLPLHPLDTF</sequence>
<dbReference type="Gene3D" id="3.30.420.40">
    <property type="match status" value="2"/>
</dbReference>
<dbReference type="PANTHER" id="PTHR18964">
    <property type="entry name" value="ROK (REPRESSOR, ORF, KINASE) FAMILY"/>
    <property type="match status" value="1"/>
</dbReference>
<dbReference type="PROSITE" id="PS01125">
    <property type="entry name" value="ROK"/>
    <property type="match status" value="1"/>
</dbReference>
<comment type="caution">
    <text evidence="2">The sequence shown here is derived from an EMBL/GenBank/DDBJ whole genome shotgun (WGS) entry which is preliminary data.</text>
</comment>
<dbReference type="Proteomes" id="UP000616724">
    <property type="component" value="Unassembled WGS sequence"/>
</dbReference>
<evidence type="ECO:0000313" key="3">
    <source>
        <dbReference type="Proteomes" id="UP000616724"/>
    </source>
</evidence>
<reference evidence="2 3" key="1">
    <citation type="submission" date="2021-01" db="EMBL/GenBank/DDBJ databases">
        <title>Whole genome shotgun sequence of Planobispora longispora NBRC 13918.</title>
        <authorList>
            <person name="Komaki H."/>
            <person name="Tamura T."/>
        </authorList>
    </citation>
    <scope>NUCLEOTIDE SEQUENCE [LARGE SCALE GENOMIC DNA]</scope>
    <source>
        <strain evidence="2 3">NBRC 13918</strain>
    </source>
</reference>
<dbReference type="InterPro" id="IPR000600">
    <property type="entry name" value="ROK"/>
</dbReference>
<keyword evidence="3" id="KW-1185">Reference proteome</keyword>
<evidence type="ECO:0000313" key="2">
    <source>
        <dbReference type="EMBL" id="GIH78931.1"/>
    </source>
</evidence>
<gene>
    <name evidence="2" type="ORF">Plo01_53600</name>
</gene>
<evidence type="ECO:0000256" key="1">
    <source>
        <dbReference type="ARBA" id="ARBA00006479"/>
    </source>
</evidence>
<dbReference type="PANTHER" id="PTHR18964:SF169">
    <property type="entry name" value="N-ACETYLMANNOSAMINE KINASE"/>
    <property type="match status" value="1"/>
</dbReference>
<dbReference type="EMBL" id="BOOH01000044">
    <property type="protein sequence ID" value="GIH78931.1"/>
    <property type="molecule type" value="Genomic_DNA"/>
</dbReference>
<accession>A0A8J3W8J8</accession>
<dbReference type="AlphaFoldDB" id="A0A8J3W8J8"/>
<protein>
    <recommendedName>
        <fullName evidence="4">ROK family protein</fullName>
    </recommendedName>
</protein>
<name>A0A8J3W8J8_9ACTN</name>
<evidence type="ECO:0008006" key="4">
    <source>
        <dbReference type="Google" id="ProtNLM"/>
    </source>
</evidence>
<organism evidence="2 3">
    <name type="scientific">Planobispora longispora</name>
    <dbReference type="NCBI Taxonomy" id="28887"/>
    <lineage>
        <taxon>Bacteria</taxon>
        <taxon>Bacillati</taxon>
        <taxon>Actinomycetota</taxon>
        <taxon>Actinomycetes</taxon>
        <taxon>Streptosporangiales</taxon>
        <taxon>Streptosporangiaceae</taxon>
        <taxon>Planobispora</taxon>
    </lineage>
</organism>
<dbReference type="Pfam" id="PF00480">
    <property type="entry name" value="ROK"/>
    <property type="match status" value="1"/>
</dbReference>
<dbReference type="RefSeq" id="WP_203893409.1">
    <property type="nucleotide sequence ID" value="NZ_BOOH01000044.1"/>
</dbReference>